<reference evidence="2 3" key="1">
    <citation type="submission" date="2016-10" db="EMBL/GenBank/DDBJ databases">
        <authorList>
            <person name="de Groot N.N."/>
        </authorList>
    </citation>
    <scope>NUCLEOTIDE SEQUENCE [LARGE SCALE GENOMIC DNA]</scope>
    <source>
        <strain evidence="2 3">CGMCC 1.5337</strain>
    </source>
</reference>
<keyword evidence="3" id="KW-1185">Reference proteome</keyword>
<dbReference type="RefSeq" id="WP_089669492.1">
    <property type="nucleotide sequence ID" value="NZ_FOJA01000001.1"/>
</dbReference>
<keyword evidence="1" id="KW-1133">Transmembrane helix</keyword>
<evidence type="ECO:0000256" key="1">
    <source>
        <dbReference type="SAM" id="Phobius"/>
    </source>
</evidence>
<gene>
    <name evidence="2" type="ORF">SAMN04487945_2271</name>
</gene>
<feature type="transmembrane region" description="Helical" evidence="1">
    <location>
        <begin position="35"/>
        <end position="59"/>
    </location>
</feature>
<keyword evidence="1" id="KW-0812">Transmembrane</keyword>
<name>A0A1I0Q4Q0_9EURY</name>
<evidence type="ECO:0000313" key="3">
    <source>
        <dbReference type="Proteomes" id="UP000198518"/>
    </source>
</evidence>
<dbReference type="AlphaFoldDB" id="A0A1I0Q4Q0"/>
<organism evidence="2 3">
    <name type="scientific">Halobacterium jilantaiense</name>
    <dbReference type="NCBI Taxonomy" id="355548"/>
    <lineage>
        <taxon>Archaea</taxon>
        <taxon>Methanobacteriati</taxon>
        <taxon>Methanobacteriota</taxon>
        <taxon>Stenosarchaea group</taxon>
        <taxon>Halobacteria</taxon>
        <taxon>Halobacteriales</taxon>
        <taxon>Halobacteriaceae</taxon>
        <taxon>Halobacterium</taxon>
    </lineage>
</organism>
<dbReference type="STRING" id="355548.SAMN04487945_2271"/>
<accession>A0A1I0Q4Q0</accession>
<evidence type="ECO:0000313" key="2">
    <source>
        <dbReference type="EMBL" id="SEW21887.1"/>
    </source>
</evidence>
<sequence length="68" mass="7214">MDDALQRRLDRLTWLVAGLLVAVLALGFHEYGNQYLSTLVAVLVFGGLAVVALTVVWSLGDLAAGDDA</sequence>
<keyword evidence="1" id="KW-0472">Membrane</keyword>
<protein>
    <submittedName>
        <fullName evidence="2">Uncharacterized protein</fullName>
    </submittedName>
</protein>
<proteinExistence type="predicted"/>
<dbReference type="EMBL" id="FOJA01000001">
    <property type="protein sequence ID" value="SEW21887.1"/>
    <property type="molecule type" value="Genomic_DNA"/>
</dbReference>
<dbReference type="Proteomes" id="UP000198518">
    <property type="component" value="Unassembled WGS sequence"/>
</dbReference>
<feature type="transmembrane region" description="Helical" evidence="1">
    <location>
        <begin position="12"/>
        <end position="29"/>
    </location>
</feature>